<keyword evidence="2" id="KW-1185">Reference proteome</keyword>
<sequence length="37" mass="4213">MRLGRNKLIPSDRINPGFKHTLCRKLLMGIETETTGD</sequence>
<evidence type="ECO:0000313" key="1">
    <source>
        <dbReference type="EMBL" id="OWK43988.1"/>
    </source>
</evidence>
<gene>
    <name evidence="1" type="ORF">FRUB_03587</name>
</gene>
<proteinExistence type="predicted"/>
<name>A0A225DZM4_9BACT</name>
<dbReference type="EMBL" id="NIDE01000004">
    <property type="protein sequence ID" value="OWK43988.1"/>
    <property type="molecule type" value="Genomic_DNA"/>
</dbReference>
<evidence type="ECO:0000313" key="2">
    <source>
        <dbReference type="Proteomes" id="UP000214646"/>
    </source>
</evidence>
<dbReference type="Proteomes" id="UP000214646">
    <property type="component" value="Unassembled WGS sequence"/>
</dbReference>
<organism evidence="1 2">
    <name type="scientific">Fimbriiglobus ruber</name>
    <dbReference type="NCBI Taxonomy" id="1908690"/>
    <lineage>
        <taxon>Bacteria</taxon>
        <taxon>Pseudomonadati</taxon>
        <taxon>Planctomycetota</taxon>
        <taxon>Planctomycetia</taxon>
        <taxon>Gemmatales</taxon>
        <taxon>Gemmataceae</taxon>
        <taxon>Fimbriiglobus</taxon>
    </lineage>
</organism>
<accession>A0A225DZM4</accession>
<reference evidence="2" key="1">
    <citation type="submission" date="2017-06" db="EMBL/GenBank/DDBJ databases">
        <title>Genome analysis of Fimbriiglobus ruber SP5, the first member of the order Planctomycetales with confirmed chitinolytic capability.</title>
        <authorList>
            <person name="Ravin N.V."/>
            <person name="Rakitin A.L."/>
            <person name="Ivanova A.A."/>
            <person name="Beletsky A.V."/>
            <person name="Kulichevskaya I.S."/>
            <person name="Mardanov A.V."/>
            <person name="Dedysh S.N."/>
        </authorList>
    </citation>
    <scope>NUCLEOTIDE SEQUENCE [LARGE SCALE GENOMIC DNA]</scope>
    <source>
        <strain evidence="2">SP5</strain>
    </source>
</reference>
<dbReference type="AlphaFoldDB" id="A0A225DZM4"/>
<protein>
    <submittedName>
        <fullName evidence="1">Uncharacterized protein</fullName>
    </submittedName>
</protein>
<comment type="caution">
    <text evidence="1">The sequence shown here is derived from an EMBL/GenBank/DDBJ whole genome shotgun (WGS) entry which is preliminary data.</text>
</comment>